<dbReference type="OrthoDB" id="3039495at2759"/>
<keyword evidence="6" id="KW-0540">Nuclease</keyword>
<keyword evidence="10" id="KW-0460">Magnesium</keyword>
<evidence type="ECO:0000256" key="8">
    <source>
        <dbReference type="ARBA" id="ARBA00022759"/>
    </source>
</evidence>
<gene>
    <name evidence="13" type="ORF">F511_38979</name>
</gene>
<keyword evidence="14" id="KW-1185">Reference proteome</keyword>
<evidence type="ECO:0000313" key="14">
    <source>
        <dbReference type="Proteomes" id="UP000250235"/>
    </source>
</evidence>
<dbReference type="EMBL" id="KQ993126">
    <property type="protein sequence ID" value="KZV49254.1"/>
    <property type="molecule type" value="Genomic_DNA"/>
</dbReference>
<sequence>MLTLSFQIGSVLRSCTVAQRAWQHHRVITPHTQATMVYFVPCHFHFISENLYPKSYVVFIGREPGVYDKWSEASKQVSGFRGACYKGYETNKEAEEAFRSFMEEPDATSFREKCNCGKSGTASTSRPHRAKNSQKLVKVLRDLAVEIHNHAAKMETVVKEIGEILDDMQNESNKSSHLDDLRETVLELQHQLKLWRFIQMSVASKSDSEETVSSKYVVPLIDLSSDDEERHNVDAKSCGGKNKFGTMDLQSPVHM</sequence>
<comment type="cofactor">
    <cofactor evidence="1">
        <name>Mg(2+)</name>
        <dbReference type="ChEBI" id="CHEBI:18420"/>
    </cofactor>
</comment>
<evidence type="ECO:0000256" key="2">
    <source>
        <dbReference type="ARBA" id="ARBA00004065"/>
    </source>
</evidence>
<dbReference type="FunFam" id="3.40.970.10:FF:000002">
    <property type="entry name" value="Ribonuclease H"/>
    <property type="match status" value="1"/>
</dbReference>
<keyword evidence="9" id="KW-0378">Hydrolase</keyword>
<evidence type="ECO:0000256" key="3">
    <source>
        <dbReference type="ARBA" id="ARBA00005300"/>
    </source>
</evidence>
<dbReference type="Pfam" id="PF01693">
    <property type="entry name" value="Cauli_VI"/>
    <property type="match status" value="1"/>
</dbReference>
<dbReference type="EC" id="3.1.26.4" evidence="4"/>
<name>A0A2Z7CX05_9LAMI</name>
<evidence type="ECO:0000256" key="1">
    <source>
        <dbReference type="ARBA" id="ARBA00001946"/>
    </source>
</evidence>
<feature type="region of interest" description="Disordered" evidence="11">
    <location>
        <begin position="228"/>
        <end position="255"/>
    </location>
</feature>
<evidence type="ECO:0000256" key="9">
    <source>
        <dbReference type="ARBA" id="ARBA00022801"/>
    </source>
</evidence>
<dbReference type="Proteomes" id="UP000250235">
    <property type="component" value="Unassembled WGS sequence"/>
</dbReference>
<dbReference type="InterPro" id="IPR009027">
    <property type="entry name" value="Ribosomal_bL9/RNase_H1_N"/>
</dbReference>
<keyword evidence="7" id="KW-0479">Metal-binding</keyword>
<dbReference type="InterPro" id="IPR011320">
    <property type="entry name" value="RNase_H1_N"/>
</dbReference>
<dbReference type="SUPFAM" id="SSF55658">
    <property type="entry name" value="L9 N-domain-like"/>
    <property type="match status" value="1"/>
</dbReference>
<protein>
    <recommendedName>
        <fullName evidence="5">Ribonuclease H</fullName>
        <ecNumber evidence="4">3.1.26.4</ecNumber>
    </recommendedName>
</protein>
<dbReference type="GO" id="GO:0004523">
    <property type="term" value="F:RNA-DNA hybrid ribonuclease activity"/>
    <property type="evidence" value="ECO:0007669"/>
    <property type="project" value="UniProtKB-EC"/>
</dbReference>
<accession>A0A2Z7CX05</accession>
<dbReference type="Gene3D" id="3.40.970.10">
    <property type="entry name" value="Ribonuclease H1, N-terminal domain"/>
    <property type="match status" value="1"/>
</dbReference>
<evidence type="ECO:0000313" key="13">
    <source>
        <dbReference type="EMBL" id="KZV49254.1"/>
    </source>
</evidence>
<dbReference type="AlphaFoldDB" id="A0A2Z7CX05"/>
<proteinExistence type="inferred from homology"/>
<evidence type="ECO:0000256" key="10">
    <source>
        <dbReference type="ARBA" id="ARBA00022842"/>
    </source>
</evidence>
<evidence type="ECO:0000256" key="7">
    <source>
        <dbReference type="ARBA" id="ARBA00022723"/>
    </source>
</evidence>
<keyword evidence="8" id="KW-0255">Endonuclease</keyword>
<evidence type="ECO:0000259" key="12">
    <source>
        <dbReference type="Pfam" id="PF01693"/>
    </source>
</evidence>
<comment type="function">
    <text evidence="2">Endonuclease that specifically degrades the RNA of RNA-DNA hybrids.</text>
</comment>
<evidence type="ECO:0000256" key="5">
    <source>
        <dbReference type="ARBA" id="ARBA00017721"/>
    </source>
</evidence>
<evidence type="ECO:0000256" key="6">
    <source>
        <dbReference type="ARBA" id="ARBA00022722"/>
    </source>
</evidence>
<dbReference type="GO" id="GO:0046872">
    <property type="term" value="F:metal ion binding"/>
    <property type="evidence" value="ECO:0007669"/>
    <property type="project" value="UniProtKB-KW"/>
</dbReference>
<evidence type="ECO:0000256" key="11">
    <source>
        <dbReference type="SAM" id="MobiDB-lite"/>
    </source>
</evidence>
<organism evidence="13 14">
    <name type="scientific">Dorcoceras hygrometricum</name>
    <dbReference type="NCBI Taxonomy" id="472368"/>
    <lineage>
        <taxon>Eukaryota</taxon>
        <taxon>Viridiplantae</taxon>
        <taxon>Streptophyta</taxon>
        <taxon>Embryophyta</taxon>
        <taxon>Tracheophyta</taxon>
        <taxon>Spermatophyta</taxon>
        <taxon>Magnoliopsida</taxon>
        <taxon>eudicotyledons</taxon>
        <taxon>Gunneridae</taxon>
        <taxon>Pentapetalae</taxon>
        <taxon>asterids</taxon>
        <taxon>lamiids</taxon>
        <taxon>Lamiales</taxon>
        <taxon>Gesneriaceae</taxon>
        <taxon>Didymocarpoideae</taxon>
        <taxon>Trichosporeae</taxon>
        <taxon>Loxocarpinae</taxon>
        <taxon>Dorcoceras</taxon>
    </lineage>
</organism>
<dbReference type="InterPro" id="IPR037056">
    <property type="entry name" value="RNase_H1_N_sf"/>
</dbReference>
<comment type="similarity">
    <text evidence="3">Belongs to the RNase H family.</text>
</comment>
<feature type="domain" description="Ribonuclease H1 N-terminal" evidence="12">
    <location>
        <begin position="55"/>
        <end position="96"/>
    </location>
</feature>
<reference evidence="13 14" key="1">
    <citation type="journal article" date="2015" name="Proc. Natl. Acad. Sci. U.S.A.">
        <title>The resurrection genome of Boea hygrometrica: A blueprint for survival of dehydration.</title>
        <authorList>
            <person name="Xiao L."/>
            <person name="Yang G."/>
            <person name="Zhang L."/>
            <person name="Yang X."/>
            <person name="Zhao S."/>
            <person name="Ji Z."/>
            <person name="Zhou Q."/>
            <person name="Hu M."/>
            <person name="Wang Y."/>
            <person name="Chen M."/>
            <person name="Xu Y."/>
            <person name="Jin H."/>
            <person name="Xiao X."/>
            <person name="Hu G."/>
            <person name="Bao F."/>
            <person name="Hu Y."/>
            <person name="Wan P."/>
            <person name="Li L."/>
            <person name="Deng X."/>
            <person name="Kuang T."/>
            <person name="Xiang C."/>
            <person name="Zhu J.K."/>
            <person name="Oliver M.J."/>
            <person name="He Y."/>
        </authorList>
    </citation>
    <scope>NUCLEOTIDE SEQUENCE [LARGE SCALE GENOMIC DNA]</scope>
    <source>
        <strain evidence="14">cv. XS01</strain>
    </source>
</reference>
<evidence type="ECO:0000256" key="4">
    <source>
        <dbReference type="ARBA" id="ARBA00012180"/>
    </source>
</evidence>